<dbReference type="InterPro" id="IPR031802">
    <property type="entry name" value="FAM193_C"/>
</dbReference>
<feature type="compositionally biased region" description="Pro residues" evidence="4">
    <location>
        <begin position="52"/>
        <end position="61"/>
    </location>
</feature>
<keyword evidence="7" id="KW-1185">Reference proteome</keyword>
<evidence type="ECO:0000256" key="4">
    <source>
        <dbReference type="SAM" id="MobiDB-lite"/>
    </source>
</evidence>
<evidence type="ECO:0000313" key="7">
    <source>
        <dbReference type="Proteomes" id="UP000424527"/>
    </source>
</evidence>
<feature type="compositionally biased region" description="Acidic residues" evidence="4">
    <location>
        <begin position="135"/>
        <end position="144"/>
    </location>
</feature>
<dbReference type="Proteomes" id="UP000424527">
    <property type="component" value="Unassembled WGS sequence"/>
</dbReference>
<proteinExistence type="inferred from homology"/>
<gene>
    <name evidence="6" type="ORF">D5F01_LYC00514</name>
</gene>
<feature type="region of interest" description="Disordered" evidence="4">
    <location>
        <begin position="196"/>
        <end position="268"/>
    </location>
</feature>
<reference evidence="6 7" key="1">
    <citation type="submission" date="2019-07" db="EMBL/GenBank/DDBJ databases">
        <title>Chromosome genome assembly for large yellow croaker.</title>
        <authorList>
            <person name="Xiao S."/>
        </authorList>
    </citation>
    <scope>NUCLEOTIDE SEQUENCE [LARGE SCALE GENOMIC DNA]</scope>
    <source>
        <strain evidence="6">JMULYC20181020</strain>
        <tissue evidence="6">Muscle</tissue>
    </source>
</reference>
<dbReference type="InterPro" id="IPR029717">
    <property type="entry name" value="FAM193"/>
</dbReference>
<feature type="compositionally biased region" description="Low complexity" evidence="4">
    <location>
        <begin position="42"/>
        <end position="51"/>
    </location>
</feature>
<evidence type="ECO:0000313" key="6">
    <source>
        <dbReference type="EMBL" id="KAE8300376.1"/>
    </source>
</evidence>
<feature type="region of interest" description="Disordered" evidence="4">
    <location>
        <begin position="432"/>
        <end position="564"/>
    </location>
</feature>
<dbReference type="PANTHER" id="PTHR15109:SF2">
    <property type="entry name" value="PROTEIN FAM193A"/>
    <property type="match status" value="1"/>
</dbReference>
<dbReference type="AlphaFoldDB" id="A0A6G0JA84"/>
<feature type="compositionally biased region" description="Polar residues" evidence="4">
    <location>
        <begin position="321"/>
        <end position="350"/>
    </location>
</feature>
<comment type="similarity">
    <text evidence="1">Belongs to the FAM193 family.</text>
</comment>
<feature type="compositionally biased region" description="Basic residues" evidence="4">
    <location>
        <begin position="541"/>
        <end position="551"/>
    </location>
</feature>
<keyword evidence="3" id="KW-0175">Coiled coil</keyword>
<accession>A0A6G0JA84</accession>
<feature type="compositionally biased region" description="Low complexity" evidence="4">
    <location>
        <begin position="147"/>
        <end position="156"/>
    </location>
</feature>
<feature type="compositionally biased region" description="Basic and acidic residues" evidence="4">
    <location>
        <begin position="256"/>
        <end position="268"/>
    </location>
</feature>
<dbReference type="PANTHER" id="PTHR15109">
    <property type="entry name" value="AGAP004327-PA"/>
    <property type="match status" value="1"/>
</dbReference>
<organism evidence="6 7">
    <name type="scientific">Larimichthys crocea</name>
    <name type="common">Large yellow croaker</name>
    <name type="synonym">Pseudosciaena crocea</name>
    <dbReference type="NCBI Taxonomy" id="215358"/>
    <lineage>
        <taxon>Eukaryota</taxon>
        <taxon>Metazoa</taxon>
        <taxon>Chordata</taxon>
        <taxon>Craniata</taxon>
        <taxon>Vertebrata</taxon>
        <taxon>Euteleostomi</taxon>
        <taxon>Actinopterygii</taxon>
        <taxon>Neopterygii</taxon>
        <taxon>Teleostei</taxon>
        <taxon>Neoteleostei</taxon>
        <taxon>Acanthomorphata</taxon>
        <taxon>Eupercaria</taxon>
        <taxon>Sciaenidae</taxon>
        <taxon>Larimichthys</taxon>
    </lineage>
</organism>
<keyword evidence="2" id="KW-0597">Phosphoprotein</keyword>
<feature type="compositionally biased region" description="Low complexity" evidence="4">
    <location>
        <begin position="235"/>
        <end position="245"/>
    </location>
</feature>
<evidence type="ECO:0000256" key="1">
    <source>
        <dbReference type="ARBA" id="ARBA00009689"/>
    </source>
</evidence>
<evidence type="ECO:0000256" key="3">
    <source>
        <dbReference type="ARBA" id="ARBA00023054"/>
    </source>
</evidence>
<comment type="caution">
    <text evidence="6">The sequence shown here is derived from an EMBL/GenBank/DDBJ whole genome shotgun (WGS) entry which is preliminary data.</text>
</comment>
<dbReference type="EMBL" id="REGW02000001">
    <property type="protein sequence ID" value="KAE8300376.1"/>
    <property type="molecule type" value="Genomic_DNA"/>
</dbReference>
<feature type="compositionally biased region" description="Polar residues" evidence="4">
    <location>
        <begin position="381"/>
        <end position="404"/>
    </location>
</feature>
<feature type="compositionally biased region" description="Low complexity" evidence="4">
    <location>
        <begin position="1"/>
        <end position="17"/>
    </location>
</feature>
<sequence>MATSASTSSVSCTATTVQSNDVFHNLGKEDHRQPAPATPRNGPSGLTSLPPLSGPTLPPAPTTHLPTMGPQPFPKMAAPAPDFMEAHQGLCLPPAEPPASSADGPISAPPSVCSDPDCEGHRCEANGAYEHQPYDGEESQDEDSCSEHSSSTSTSTNQKEGKYCDCCYCEFFGHGGPPAAPTSRNYAEMREKLRLRLTKRKEEQPKREEHQPIIERDGGVEDHRRVEDLLQFINSADSKPASSSKAAKRARHKQKKMEEKARLEAEAREREELQVLEEQQRRQRQEEEEAALQKELLRLQELQQHRAAKKKKKEKAKENTAPPQNNPQPLKQTAQNVLDNLQNGKSQLLQTLIRLPDQKEPSFDPVPRPNTLHSPKHTSEKGFSTETNIPTSPATLHNGTSTSQLEVNSKVKAKQSAKVATCEAAVKKVPELPKSSDVTVKLANGTTPTTTTDTKATRIRPVEALAPLPTTEPRREDRSNIRSASGKRQQQQQQQPLIQIKEDRRSPPVSNPSPSPPPTSQSEQSQQNGKPPSAESPQPKGKTKKNKKKKGDKMNSSIDDVFLPKDIDLDSTEMDETEREVEYFKRFCLDSARQTRQRLSINWSNFSLKKATFAAH</sequence>
<feature type="region of interest" description="Disordered" evidence="4">
    <location>
        <begin position="1"/>
        <end position="160"/>
    </location>
</feature>
<feature type="compositionally biased region" description="Basic residues" evidence="4">
    <location>
        <begin position="246"/>
        <end position="255"/>
    </location>
</feature>
<feature type="compositionally biased region" description="Pro residues" evidence="4">
    <location>
        <begin position="509"/>
        <end position="519"/>
    </location>
</feature>
<feature type="region of interest" description="Disordered" evidence="4">
    <location>
        <begin position="296"/>
        <end position="404"/>
    </location>
</feature>
<feature type="compositionally biased region" description="Basic and acidic residues" evidence="4">
    <location>
        <begin position="196"/>
        <end position="228"/>
    </location>
</feature>
<name>A0A6G0JA84_LARCR</name>
<evidence type="ECO:0000256" key="2">
    <source>
        <dbReference type="ARBA" id="ARBA00022553"/>
    </source>
</evidence>
<dbReference type="Pfam" id="PF15914">
    <property type="entry name" value="FAM193_C"/>
    <property type="match status" value="1"/>
</dbReference>
<evidence type="ECO:0000259" key="5">
    <source>
        <dbReference type="Pfam" id="PF15914"/>
    </source>
</evidence>
<feature type="domain" description="FAM193 C-terminal" evidence="5">
    <location>
        <begin position="559"/>
        <end position="615"/>
    </location>
</feature>
<protein>
    <submittedName>
        <fullName evidence="6">Protein FAM193A</fullName>
    </submittedName>
</protein>